<evidence type="ECO:0000313" key="1">
    <source>
        <dbReference type="EMBL" id="EST52347.1"/>
    </source>
</evidence>
<protein>
    <submittedName>
        <fullName evidence="1">Type 12 methyltransferase</fullName>
    </submittedName>
</protein>
<dbReference type="GO" id="GO:0032259">
    <property type="term" value="P:methylation"/>
    <property type="evidence" value="ECO:0007669"/>
    <property type="project" value="UniProtKB-KW"/>
</dbReference>
<dbReference type="GO" id="GO:0008168">
    <property type="term" value="F:methyltransferase activity"/>
    <property type="evidence" value="ECO:0007669"/>
    <property type="project" value="UniProtKB-KW"/>
</dbReference>
<sequence length="230" mass="26142">MKDLERQLEQSWITNAEAWTQSVREKQIESRKLVTDQAVIQEIMRHQPAKVLDVGCGEGWLARTLAEKGMEVVGIDGSNELIKLAQQSGGGIFYTVNYTDLCDNPKQVGEQFDVIICNFSILSEVIVPLLQALSVLLSKQGVLIIHTLHPFAVTEREQYEDAWRKEDFQGMGEGYQAEMPWYFRTMSSWLNDLHQAGLRLIHCKEPIHPLTGKPLSLLMTAQKADDREDE</sequence>
<dbReference type="Gene3D" id="3.40.50.150">
    <property type="entry name" value="Vaccinia Virus protein VP39"/>
    <property type="match status" value="1"/>
</dbReference>
<dbReference type="eggNOG" id="COG2227">
    <property type="taxonomic scope" value="Bacteria"/>
</dbReference>
<dbReference type="HOGENOM" id="CLU_049749_1_1_9"/>
<gene>
    <name evidence="1" type="ORF">T458_15285</name>
</gene>
<accession>V6M1V7</accession>
<dbReference type="EMBL" id="AYJU01000017">
    <property type="protein sequence ID" value="EST52347.1"/>
    <property type="molecule type" value="Genomic_DNA"/>
</dbReference>
<dbReference type="Proteomes" id="UP000017973">
    <property type="component" value="Unassembled WGS sequence"/>
</dbReference>
<dbReference type="PATRIC" id="fig|1408254.3.peg.2990"/>
<keyword evidence="1" id="KW-0808">Transferase</keyword>
<dbReference type="InterPro" id="IPR029063">
    <property type="entry name" value="SAM-dependent_MTases_sf"/>
</dbReference>
<dbReference type="Pfam" id="PF13489">
    <property type="entry name" value="Methyltransf_23"/>
    <property type="match status" value="1"/>
</dbReference>
<name>V6M1V7_9BACL</name>
<comment type="caution">
    <text evidence="1">The sequence shown here is derived from an EMBL/GenBank/DDBJ whole genome shotgun (WGS) entry which is preliminary data.</text>
</comment>
<keyword evidence="2" id="KW-1185">Reference proteome</keyword>
<reference evidence="1 2" key="1">
    <citation type="journal article" date="2014" name="Genome Announc.">
        <title>Draft Genome Sequence of Brevibacillus panacihumi Strain W25, a Halotolerant Hydrocarbon-Degrading Bacterium.</title>
        <authorList>
            <person name="Wang X."/>
            <person name="Jin D."/>
            <person name="Zhou L."/>
            <person name="Wu L."/>
            <person name="An W."/>
            <person name="Chen Y."/>
            <person name="Zhao L."/>
        </authorList>
    </citation>
    <scope>NUCLEOTIDE SEQUENCE [LARGE SCALE GENOMIC DNA]</scope>
    <source>
        <strain evidence="1 2">W25</strain>
    </source>
</reference>
<dbReference type="RefSeq" id="WP_023556939.1">
    <property type="nucleotide sequence ID" value="NZ_KI629785.1"/>
</dbReference>
<dbReference type="OrthoDB" id="9791837at2"/>
<evidence type="ECO:0000313" key="2">
    <source>
        <dbReference type="Proteomes" id="UP000017973"/>
    </source>
</evidence>
<dbReference type="PANTHER" id="PTHR43861">
    <property type="entry name" value="TRANS-ACONITATE 2-METHYLTRANSFERASE-RELATED"/>
    <property type="match status" value="1"/>
</dbReference>
<proteinExistence type="predicted"/>
<organism evidence="1 2">
    <name type="scientific">Brevibacillus panacihumi W25</name>
    <dbReference type="NCBI Taxonomy" id="1408254"/>
    <lineage>
        <taxon>Bacteria</taxon>
        <taxon>Bacillati</taxon>
        <taxon>Bacillota</taxon>
        <taxon>Bacilli</taxon>
        <taxon>Bacillales</taxon>
        <taxon>Paenibacillaceae</taxon>
        <taxon>Brevibacillus</taxon>
    </lineage>
</organism>
<dbReference type="SUPFAM" id="SSF53335">
    <property type="entry name" value="S-adenosyl-L-methionine-dependent methyltransferases"/>
    <property type="match status" value="1"/>
</dbReference>
<dbReference type="STRING" id="1408254.T458_15285"/>
<dbReference type="CDD" id="cd02440">
    <property type="entry name" value="AdoMet_MTases"/>
    <property type="match status" value="1"/>
</dbReference>
<dbReference type="AlphaFoldDB" id="V6M1V7"/>
<dbReference type="PANTHER" id="PTHR43861:SF1">
    <property type="entry name" value="TRANS-ACONITATE 2-METHYLTRANSFERASE"/>
    <property type="match status" value="1"/>
</dbReference>
<keyword evidence="1" id="KW-0489">Methyltransferase</keyword>